<organism evidence="3 4">
    <name type="scientific">Hordeum vulgare subsp. vulgare</name>
    <name type="common">Domesticated barley</name>
    <dbReference type="NCBI Taxonomy" id="112509"/>
    <lineage>
        <taxon>Eukaryota</taxon>
        <taxon>Viridiplantae</taxon>
        <taxon>Streptophyta</taxon>
        <taxon>Embryophyta</taxon>
        <taxon>Tracheophyta</taxon>
        <taxon>Spermatophyta</taxon>
        <taxon>Magnoliopsida</taxon>
        <taxon>Liliopsida</taxon>
        <taxon>Poales</taxon>
        <taxon>Poaceae</taxon>
        <taxon>BOP clade</taxon>
        <taxon>Pooideae</taxon>
        <taxon>Triticodae</taxon>
        <taxon>Triticeae</taxon>
        <taxon>Hordeinae</taxon>
        <taxon>Hordeum</taxon>
    </lineage>
</organism>
<reference evidence="3" key="2">
    <citation type="submission" date="2020-10" db="EMBL/GenBank/DDBJ databases">
        <authorList>
            <person name="Scholz U."/>
            <person name="Mascher M."/>
            <person name="Fiebig A."/>
        </authorList>
    </citation>
    <scope>NUCLEOTIDE SEQUENCE [LARGE SCALE GENOMIC DNA]</scope>
    <source>
        <strain evidence="3">cv. Morex</strain>
    </source>
</reference>
<dbReference type="PANTHER" id="PTHR46934:SF11">
    <property type="entry name" value="MYB_SANT-LIKE DOMAIN-CONTAINING PROTEIN"/>
    <property type="match status" value="1"/>
</dbReference>
<dbReference type="Gramene" id="HORVU.MOREX.r2.7HG0595900.1">
    <property type="protein sequence ID" value="HORVU.MOREX.r2.7HG0595900.1"/>
    <property type="gene ID" value="HORVU.MOREX.r2.7HG0595900"/>
</dbReference>
<keyword evidence="4" id="KW-1185">Reference proteome</keyword>
<dbReference type="InterPro" id="IPR024752">
    <property type="entry name" value="Myb/SANT-like_dom"/>
</dbReference>
<evidence type="ECO:0000259" key="2">
    <source>
        <dbReference type="Pfam" id="PF12776"/>
    </source>
</evidence>
<reference evidence="3" key="3">
    <citation type="submission" date="2022-01" db="UniProtKB">
        <authorList>
            <consortium name="EnsemblPlants"/>
        </authorList>
    </citation>
    <scope>IDENTIFICATION</scope>
    <source>
        <strain evidence="3">subsp. vulgare</strain>
    </source>
</reference>
<dbReference type="Proteomes" id="UP000011116">
    <property type="component" value="Chromosome 7H"/>
</dbReference>
<dbReference type="Gramene" id="HORVU.MOREX.r3.7HG0718520.1">
    <property type="protein sequence ID" value="HORVU.MOREX.r3.7HG0718520.1"/>
    <property type="gene ID" value="HORVU.MOREX.r3.7HG0718520"/>
</dbReference>
<evidence type="ECO:0000313" key="4">
    <source>
        <dbReference type="Proteomes" id="UP000011116"/>
    </source>
</evidence>
<dbReference type="AlphaFoldDB" id="A0A8I7BJL2"/>
<dbReference type="EnsemblPlants" id="HORVU.MOREX.r3.7HG0718520.1">
    <property type="protein sequence ID" value="HORVU.MOREX.r3.7HG0718520.1"/>
    <property type="gene ID" value="HORVU.MOREX.r3.7HG0718520"/>
</dbReference>
<reference evidence="4" key="1">
    <citation type="journal article" date="2012" name="Nature">
        <title>A physical, genetic and functional sequence assembly of the barley genome.</title>
        <authorList>
            <consortium name="The International Barley Genome Sequencing Consortium"/>
            <person name="Mayer K.F."/>
            <person name="Waugh R."/>
            <person name="Brown J.W."/>
            <person name="Schulman A."/>
            <person name="Langridge P."/>
            <person name="Platzer M."/>
            <person name="Fincher G.B."/>
            <person name="Muehlbauer G.J."/>
            <person name="Sato K."/>
            <person name="Close T.J."/>
            <person name="Wise R.P."/>
            <person name="Stein N."/>
        </authorList>
    </citation>
    <scope>NUCLEOTIDE SEQUENCE [LARGE SCALE GENOMIC DNA]</scope>
    <source>
        <strain evidence="4">cv. Morex</strain>
    </source>
</reference>
<dbReference type="PANTHER" id="PTHR46934">
    <property type="entry name" value="MYB_DNA-BIND_3 DOMAIN-CONTAINING PROTEIN-RELATED"/>
    <property type="match status" value="1"/>
</dbReference>
<name>A0A8I7BJL2_HORVV</name>
<feature type="domain" description="Myb/SANT-like" evidence="2">
    <location>
        <begin position="1"/>
        <end position="60"/>
    </location>
</feature>
<feature type="region of interest" description="Disordered" evidence="1">
    <location>
        <begin position="150"/>
        <end position="182"/>
    </location>
</feature>
<dbReference type="Pfam" id="PF12776">
    <property type="entry name" value="Myb_DNA-bind_3"/>
    <property type="match status" value="1"/>
</dbReference>
<evidence type="ECO:0000313" key="3">
    <source>
        <dbReference type="EnsemblPlants" id="HORVU.MOREX.r3.7HG0718520.1"/>
    </source>
</evidence>
<evidence type="ECO:0000256" key="1">
    <source>
        <dbReference type="SAM" id="MobiDB-lite"/>
    </source>
</evidence>
<protein>
    <recommendedName>
        <fullName evidence="2">Myb/SANT-like domain-containing protein</fullName>
    </recommendedName>
</protein>
<sequence>MVTQFHAKHKHVKFSKLEIQDKEKDLKREYMMLKEARKQSSVSWDDKRCMIEAHTDLWDNLMISYPSIEKFKNKSFPLFDSLGELYDGHTTEGAYNFTSIAQPSQIDKDFEYEREVEEVKESDDLEMMNQVQHDEDYLQILDQMDAAHRKEDVNPSEQVGRIMDGSGKTPQKKPKKEKPKNSGDVIAGALEKYIELNKRQADDEAAYLSNEKAEATKLHDFSITKCMDVLRTMADVTYIEKIKTFNFFKDAANREIFINPADDDKDTVVVALEPYVPMRFSSTRGSKVG</sequence>
<accession>A0A8I7BJL2</accession>
<proteinExistence type="predicted"/>